<dbReference type="PANTHER" id="PTHR12213">
    <property type="entry name" value="CORRINOID ADENOSYLTRANSFERASE"/>
    <property type="match status" value="1"/>
</dbReference>
<gene>
    <name evidence="8" type="ORF">BXY57_2019</name>
</gene>
<sequence length="183" mass="20884">MAFRIYTRTGDQGKTSLLGGTRVWKSDLRIEAYGTIDELNAYIGWLADEQPENIRQELREVQDRLFRIGAILAYDGSPSLRLDLPEVTDADITTLEKAIDWMEADLPPLKQFILPGGHPAVSLCHVARCVCRRAERACVRLSQETPLPEHFIPYLNRLSDYLFVLARYTAQQKGVTEITWQPH</sequence>
<evidence type="ECO:0000313" key="9">
    <source>
        <dbReference type="Proteomes" id="UP000230000"/>
    </source>
</evidence>
<dbReference type="InterPro" id="IPR036451">
    <property type="entry name" value="CblAdoTrfase-like_sf"/>
</dbReference>
<dbReference type="OrthoDB" id="9778896at2"/>
<comment type="catalytic activity">
    <reaction evidence="6">
        <text>2 cob(II)yrinate a,c diamide + reduced [electron-transfer flavoprotein] + 2 ATP = 2 adenosylcob(III)yrinate a,c-diamide + 2 triphosphate + oxidized [electron-transfer flavoprotein] + 3 H(+)</text>
        <dbReference type="Rhea" id="RHEA:11528"/>
        <dbReference type="Rhea" id="RHEA-COMP:10685"/>
        <dbReference type="Rhea" id="RHEA-COMP:10686"/>
        <dbReference type="ChEBI" id="CHEBI:15378"/>
        <dbReference type="ChEBI" id="CHEBI:18036"/>
        <dbReference type="ChEBI" id="CHEBI:30616"/>
        <dbReference type="ChEBI" id="CHEBI:57692"/>
        <dbReference type="ChEBI" id="CHEBI:58307"/>
        <dbReference type="ChEBI" id="CHEBI:58503"/>
        <dbReference type="ChEBI" id="CHEBI:58537"/>
        <dbReference type="EC" id="2.5.1.17"/>
    </reaction>
</comment>
<evidence type="ECO:0000259" key="7">
    <source>
        <dbReference type="Pfam" id="PF01923"/>
    </source>
</evidence>
<feature type="domain" description="Cobalamin adenosyltransferase-like" evidence="7">
    <location>
        <begin position="5"/>
        <end position="168"/>
    </location>
</feature>
<keyword evidence="5 6" id="KW-0067">ATP-binding</keyword>
<evidence type="ECO:0000256" key="4">
    <source>
        <dbReference type="ARBA" id="ARBA00022741"/>
    </source>
</evidence>
<dbReference type="InterPro" id="IPR029499">
    <property type="entry name" value="PduO-typ"/>
</dbReference>
<dbReference type="Gene3D" id="1.20.1200.10">
    <property type="entry name" value="Cobalamin adenosyltransferase-like"/>
    <property type="match status" value="1"/>
</dbReference>
<dbReference type="GO" id="GO:0009236">
    <property type="term" value="P:cobalamin biosynthetic process"/>
    <property type="evidence" value="ECO:0007669"/>
    <property type="project" value="UniProtKB-UniRule"/>
</dbReference>
<keyword evidence="9" id="KW-1185">Reference proteome</keyword>
<evidence type="ECO:0000256" key="3">
    <source>
        <dbReference type="ARBA" id="ARBA00022679"/>
    </source>
</evidence>
<evidence type="ECO:0000256" key="2">
    <source>
        <dbReference type="ARBA" id="ARBA00011233"/>
    </source>
</evidence>
<keyword evidence="6" id="KW-0169">Cobalamin biosynthesis</keyword>
<evidence type="ECO:0000256" key="1">
    <source>
        <dbReference type="ARBA" id="ARBA00007487"/>
    </source>
</evidence>
<accession>A0A2M9CWW6</accession>
<dbReference type="RefSeq" id="WP_100314895.1">
    <property type="nucleotide sequence ID" value="NZ_PGFG01000001.1"/>
</dbReference>
<dbReference type="PANTHER" id="PTHR12213:SF0">
    <property type="entry name" value="CORRINOID ADENOSYLTRANSFERASE MMAB"/>
    <property type="match status" value="1"/>
</dbReference>
<reference evidence="8 9" key="1">
    <citation type="submission" date="2017-11" db="EMBL/GenBank/DDBJ databases">
        <title>Genomic Encyclopedia of Archaeal and Bacterial Type Strains, Phase II (KMG-II): From Individual Species to Whole Genera.</title>
        <authorList>
            <person name="Goeker M."/>
        </authorList>
    </citation>
    <scope>NUCLEOTIDE SEQUENCE [LARGE SCALE GENOMIC DNA]</scope>
    <source>
        <strain evidence="8 9">DSM 27268</strain>
    </source>
</reference>
<comment type="caution">
    <text evidence="8">The sequence shown here is derived from an EMBL/GenBank/DDBJ whole genome shotgun (WGS) entry which is preliminary data.</text>
</comment>
<comment type="subunit">
    <text evidence="2">Homotrimer.</text>
</comment>
<organism evidence="8 9">
    <name type="scientific">Thermoflavifilum aggregans</name>
    <dbReference type="NCBI Taxonomy" id="454188"/>
    <lineage>
        <taxon>Bacteria</taxon>
        <taxon>Pseudomonadati</taxon>
        <taxon>Bacteroidota</taxon>
        <taxon>Chitinophagia</taxon>
        <taxon>Chitinophagales</taxon>
        <taxon>Chitinophagaceae</taxon>
        <taxon>Thermoflavifilum</taxon>
    </lineage>
</organism>
<keyword evidence="3 6" id="KW-0808">Transferase</keyword>
<dbReference type="EMBL" id="PGFG01000001">
    <property type="protein sequence ID" value="PJJ76404.1"/>
    <property type="molecule type" value="Genomic_DNA"/>
</dbReference>
<evidence type="ECO:0000313" key="8">
    <source>
        <dbReference type="EMBL" id="PJJ76404.1"/>
    </source>
</evidence>
<comment type="similarity">
    <text evidence="1 6">Belongs to the Cob(I)alamin adenosyltransferase family.</text>
</comment>
<dbReference type="EC" id="2.5.1.17" evidence="6"/>
<dbReference type="UniPathway" id="UPA00148">
    <property type="reaction ID" value="UER00233"/>
</dbReference>
<keyword evidence="4 6" id="KW-0547">Nucleotide-binding</keyword>
<dbReference type="NCBIfam" id="TIGR00636">
    <property type="entry name" value="PduO_Nterm"/>
    <property type="match status" value="1"/>
</dbReference>
<dbReference type="InterPro" id="IPR016030">
    <property type="entry name" value="CblAdoTrfase-like"/>
</dbReference>
<dbReference type="SUPFAM" id="SSF89028">
    <property type="entry name" value="Cobalamin adenosyltransferase-like"/>
    <property type="match status" value="1"/>
</dbReference>
<evidence type="ECO:0000256" key="6">
    <source>
        <dbReference type="RuleBase" id="RU366026"/>
    </source>
</evidence>
<dbReference type="GO" id="GO:0008817">
    <property type="term" value="F:corrinoid adenosyltransferase activity"/>
    <property type="evidence" value="ECO:0007669"/>
    <property type="project" value="UniProtKB-UniRule"/>
</dbReference>
<dbReference type="FunFam" id="1.20.1200.10:FF:000001">
    <property type="entry name" value="Cob(I)yrinic acid a,c-diamide adenosyltransferase"/>
    <property type="match status" value="1"/>
</dbReference>
<name>A0A2M9CWW6_9BACT</name>
<comment type="pathway">
    <text evidence="6">Cofactor biosynthesis; adenosylcobalamin biosynthesis; adenosylcobalamin from cob(II)yrinate a,c-diamide: step 2/7.</text>
</comment>
<comment type="catalytic activity">
    <reaction evidence="6">
        <text>2 cob(II)alamin + reduced [electron-transfer flavoprotein] + 2 ATP = 2 adenosylcob(III)alamin + 2 triphosphate + oxidized [electron-transfer flavoprotein] + 3 H(+)</text>
        <dbReference type="Rhea" id="RHEA:28671"/>
        <dbReference type="Rhea" id="RHEA-COMP:10685"/>
        <dbReference type="Rhea" id="RHEA-COMP:10686"/>
        <dbReference type="ChEBI" id="CHEBI:15378"/>
        <dbReference type="ChEBI" id="CHEBI:16304"/>
        <dbReference type="ChEBI" id="CHEBI:18036"/>
        <dbReference type="ChEBI" id="CHEBI:18408"/>
        <dbReference type="ChEBI" id="CHEBI:30616"/>
        <dbReference type="ChEBI" id="CHEBI:57692"/>
        <dbReference type="ChEBI" id="CHEBI:58307"/>
        <dbReference type="EC" id="2.5.1.17"/>
    </reaction>
</comment>
<dbReference type="Proteomes" id="UP000230000">
    <property type="component" value="Unassembled WGS sequence"/>
</dbReference>
<dbReference type="AlphaFoldDB" id="A0A2M9CWW6"/>
<dbReference type="Pfam" id="PF01923">
    <property type="entry name" value="Cob_adeno_trans"/>
    <property type="match status" value="1"/>
</dbReference>
<protein>
    <recommendedName>
        <fullName evidence="6">Corrinoid adenosyltransferase</fullName>
        <ecNumber evidence="6">2.5.1.17</ecNumber>
    </recommendedName>
    <alternativeName>
        <fullName evidence="6">Cob(II)alamin adenosyltransferase</fullName>
    </alternativeName>
    <alternativeName>
        <fullName evidence="6">Cob(II)yrinic acid a,c-diamide adenosyltransferase</fullName>
    </alternativeName>
    <alternativeName>
        <fullName evidence="6">Cobinamide/cobalamin adenosyltransferase</fullName>
    </alternativeName>
</protein>
<evidence type="ECO:0000256" key="5">
    <source>
        <dbReference type="ARBA" id="ARBA00022840"/>
    </source>
</evidence>
<proteinExistence type="inferred from homology"/>
<dbReference type="GO" id="GO:0005524">
    <property type="term" value="F:ATP binding"/>
    <property type="evidence" value="ECO:0007669"/>
    <property type="project" value="UniProtKB-UniRule"/>
</dbReference>